<dbReference type="KEGG" id="sbd:ATN00_02055"/>
<dbReference type="RefSeq" id="WP_062061455.1">
    <property type="nucleotide sequence ID" value="NZ_CP013264.1"/>
</dbReference>
<dbReference type="AlphaFoldDB" id="A0A0S3F3I5"/>
<dbReference type="Pfam" id="PF05284">
    <property type="entry name" value="DUF736"/>
    <property type="match status" value="1"/>
</dbReference>
<organism evidence="1 2">
    <name type="scientific">Sphingobium baderi</name>
    <dbReference type="NCBI Taxonomy" id="1332080"/>
    <lineage>
        <taxon>Bacteria</taxon>
        <taxon>Pseudomonadati</taxon>
        <taxon>Pseudomonadota</taxon>
        <taxon>Alphaproteobacteria</taxon>
        <taxon>Sphingomonadales</taxon>
        <taxon>Sphingomonadaceae</taxon>
        <taxon>Sphingobium</taxon>
    </lineage>
</organism>
<dbReference type="STRING" id="1332080.ATN00_02055"/>
<evidence type="ECO:0000313" key="2">
    <source>
        <dbReference type="Proteomes" id="UP000056968"/>
    </source>
</evidence>
<dbReference type="InterPro" id="IPR007948">
    <property type="entry name" value="DUF736"/>
</dbReference>
<dbReference type="EMBL" id="CP013264">
    <property type="protein sequence ID" value="ALR22313.1"/>
    <property type="molecule type" value="Genomic_DNA"/>
</dbReference>
<protein>
    <recommendedName>
        <fullName evidence="3">DUF736 domain-containing protein</fullName>
    </recommendedName>
</protein>
<evidence type="ECO:0008006" key="3">
    <source>
        <dbReference type="Google" id="ProtNLM"/>
    </source>
</evidence>
<sequence>MSTLGIVSRNPETNEMRGSIALLGRRNPVGIEIVPNPAKASERQPDFRIYSGANELGAGWIKVSRETGKPYISLRIFHPQIAQWPIYANLGRAAGQDDDDVLAVIVNEAA</sequence>
<gene>
    <name evidence="1" type="ORF">ATN00_02055</name>
</gene>
<proteinExistence type="predicted"/>
<dbReference type="Proteomes" id="UP000056968">
    <property type="component" value="Chromosome"/>
</dbReference>
<evidence type="ECO:0000313" key="1">
    <source>
        <dbReference type="EMBL" id="ALR22313.1"/>
    </source>
</evidence>
<name>A0A0S3F3I5_9SPHN</name>
<dbReference type="OrthoDB" id="9800788at2"/>
<accession>A0A0S3F3I5</accession>
<reference evidence="1 2" key="1">
    <citation type="submission" date="2015-11" db="EMBL/GenBank/DDBJ databases">
        <title>A Two-component Flavoprotein Monooxygenase System MeaXY Responsible for para-Hydroxylation of 2-Methyl-6-ethylaniline and 2,6-Diethylaniline in Sphingobium baderi DE-13.</title>
        <authorList>
            <person name="Cheng M."/>
            <person name="Meng Q."/>
            <person name="Yang Y."/>
            <person name="Chu C."/>
            <person name="Yan X."/>
            <person name="He J."/>
            <person name="Li S."/>
        </authorList>
    </citation>
    <scope>NUCLEOTIDE SEQUENCE [LARGE SCALE GENOMIC DNA]</scope>
    <source>
        <strain evidence="1 2">DE-13</strain>
    </source>
</reference>
<keyword evidence="2" id="KW-1185">Reference proteome</keyword>